<keyword evidence="1" id="KW-0812">Transmembrane</keyword>
<dbReference type="Proteomes" id="UP000054908">
    <property type="component" value="Unassembled WGS sequence"/>
</dbReference>
<dbReference type="AlphaFoldDB" id="A0A0W0VXH2"/>
<keyword evidence="1" id="KW-1133">Transmembrane helix</keyword>
<keyword evidence="1" id="KW-0472">Membrane</keyword>
<comment type="caution">
    <text evidence="2">The sequence shown here is derived from an EMBL/GenBank/DDBJ whole genome shotgun (WGS) entry which is preliminary data.</text>
</comment>
<evidence type="ECO:0000313" key="2">
    <source>
        <dbReference type="EMBL" id="KTD24642.1"/>
    </source>
</evidence>
<evidence type="ECO:0000256" key="1">
    <source>
        <dbReference type="SAM" id="Phobius"/>
    </source>
</evidence>
<sequence>MHLINGYNAGAMFRGYDKLEKDIDSFKLRMHRISQKQSESIYSKYVIFLKKERRETWNSRSTIIASVMSTLGFIIALYVSFAPLLKTVSVKPQITKKETNAKIDNILASSTQLTVNRCNILKK</sequence>
<gene>
    <name evidence="2" type="ORF">Lmac_2729</name>
</gene>
<name>A0A0W0VXH2_9GAMM</name>
<keyword evidence="3" id="KW-1185">Reference proteome</keyword>
<proteinExistence type="predicted"/>
<dbReference type="EMBL" id="LNYL01000050">
    <property type="protein sequence ID" value="KTD24642.1"/>
    <property type="molecule type" value="Genomic_DNA"/>
</dbReference>
<feature type="transmembrane region" description="Helical" evidence="1">
    <location>
        <begin position="63"/>
        <end position="85"/>
    </location>
</feature>
<reference evidence="2 3" key="1">
    <citation type="submission" date="2015-11" db="EMBL/GenBank/DDBJ databases">
        <title>Genomic analysis of 38 Legionella species identifies large and diverse effector repertoires.</title>
        <authorList>
            <person name="Burstein D."/>
            <person name="Amaro F."/>
            <person name="Zusman T."/>
            <person name="Lifshitz Z."/>
            <person name="Cohen O."/>
            <person name="Gilbert J.A."/>
            <person name="Pupko T."/>
            <person name="Shuman H.A."/>
            <person name="Segal G."/>
        </authorList>
    </citation>
    <scope>NUCLEOTIDE SEQUENCE [LARGE SCALE GENOMIC DNA]</scope>
    <source>
        <strain evidence="2 3">PX-1-G2-E2</strain>
    </source>
</reference>
<evidence type="ECO:0000313" key="3">
    <source>
        <dbReference type="Proteomes" id="UP000054908"/>
    </source>
</evidence>
<dbReference type="PATRIC" id="fig|466.6.peg.2914"/>
<organism evidence="2 3">
    <name type="scientific">Legionella maceachernii</name>
    <dbReference type="NCBI Taxonomy" id="466"/>
    <lineage>
        <taxon>Bacteria</taxon>
        <taxon>Pseudomonadati</taxon>
        <taxon>Pseudomonadota</taxon>
        <taxon>Gammaproteobacteria</taxon>
        <taxon>Legionellales</taxon>
        <taxon>Legionellaceae</taxon>
        <taxon>Legionella</taxon>
    </lineage>
</organism>
<protein>
    <submittedName>
        <fullName evidence="2">Uncharacterized protein</fullName>
    </submittedName>
</protein>
<dbReference type="RefSeq" id="WP_058453408.1">
    <property type="nucleotide sequence ID" value="NZ_CAAAIB010000001.1"/>
</dbReference>
<accession>A0A0W0VXH2</accession>